<protein>
    <recommendedName>
        <fullName evidence="1">Phosphoribulokinase/uridine kinase domain-containing protein</fullName>
    </recommendedName>
</protein>
<dbReference type="AlphaFoldDB" id="A0A316WVX6"/>
<dbReference type="Pfam" id="PF00485">
    <property type="entry name" value="PRK"/>
    <property type="match status" value="1"/>
</dbReference>
<dbReference type="RefSeq" id="WP_109738206.1">
    <property type="nucleotide sequence ID" value="NZ_PPEG02000003.1"/>
</dbReference>
<feature type="domain" description="Phosphoribulokinase/uridine kinase" evidence="1">
    <location>
        <begin position="35"/>
        <end position="186"/>
    </location>
</feature>
<comment type="caution">
    <text evidence="3">The sequence shown here is derived from an EMBL/GenBank/DDBJ whole genome shotgun (WGS) entry which is preliminary data.</text>
</comment>
<name>A0A316WVX6_9FLAO</name>
<dbReference type="SUPFAM" id="SSF52540">
    <property type="entry name" value="P-loop containing nucleoside triphosphate hydrolases"/>
    <property type="match status" value="1"/>
</dbReference>
<accession>A0A316WVX6</accession>
<dbReference type="EMBL" id="PPEG02000003">
    <property type="protein sequence ID" value="PWN62750.1"/>
    <property type="molecule type" value="Genomic_DNA"/>
</dbReference>
<organism evidence="3 4">
    <name type="scientific">Chryseobacterium viscerum</name>
    <dbReference type="NCBI Taxonomy" id="1037377"/>
    <lineage>
        <taxon>Bacteria</taxon>
        <taxon>Pseudomonadati</taxon>
        <taxon>Bacteroidota</taxon>
        <taxon>Flavobacteriia</taxon>
        <taxon>Flavobacteriales</taxon>
        <taxon>Weeksellaceae</taxon>
        <taxon>Chryseobacterium group</taxon>
        <taxon>Chryseobacterium</taxon>
    </lineage>
</organism>
<dbReference type="InterPro" id="IPR027417">
    <property type="entry name" value="P-loop_NTPase"/>
</dbReference>
<evidence type="ECO:0000313" key="3">
    <source>
        <dbReference type="EMBL" id="PWN62750.1"/>
    </source>
</evidence>
<evidence type="ECO:0000259" key="1">
    <source>
        <dbReference type="Pfam" id="PF00485"/>
    </source>
</evidence>
<gene>
    <name evidence="3" type="ORF">C1634_008205</name>
    <name evidence="2" type="ORF">F8D52_09465</name>
</gene>
<dbReference type="PANTHER" id="PTHR10285">
    <property type="entry name" value="URIDINE KINASE"/>
    <property type="match status" value="1"/>
</dbReference>
<dbReference type="GO" id="GO:0005524">
    <property type="term" value="F:ATP binding"/>
    <property type="evidence" value="ECO:0007669"/>
    <property type="project" value="InterPro"/>
</dbReference>
<reference evidence="2 5" key="2">
    <citation type="journal article" date="2019" name="Stand. Genomic Sci.">
        <title>Draft Whole-Genome Sequence of a Novel Chryseobacterium viscerum Strain Isolated from Fresh Water at Dripping Springs, New Mexico.</title>
        <authorList>
            <person name="Kyndt J.A."/>
            <person name="Moore T.C."/>
        </authorList>
    </citation>
    <scope>NUCLEOTIDE SEQUENCE [LARGE SCALE GENOMIC DNA]</scope>
    <source>
        <strain evidence="2 5">DPS</strain>
    </source>
</reference>
<keyword evidence="5" id="KW-1185">Reference proteome</keyword>
<proteinExistence type="predicted"/>
<reference evidence="3 4" key="1">
    <citation type="submission" date="2018-04" db="EMBL/GenBank/DDBJ databases">
        <title>Chryseobacterium oncorhynchi 701B-08T from rainbow trout, and Chryseobacterium viscerum 687B-08T from diseased fish.</title>
        <authorList>
            <person name="Jeong J.-J."/>
            <person name="Lee Y.J."/>
            <person name="Pathiraja D."/>
            <person name="Park B."/>
            <person name="Choi I.-G."/>
            <person name="Kim K.D."/>
        </authorList>
    </citation>
    <scope>NUCLEOTIDE SEQUENCE [LARGE SCALE GENOMIC DNA]</scope>
    <source>
        <strain evidence="3 4">687B-08</strain>
    </source>
</reference>
<dbReference type="EMBL" id="VTPV01000004">
    <property type="protein sequence ID" value="KAB1231283.1"/>
    <property type="molecule type" value="Genomic_DNA"/>
</dbReference>
<dbReference type="Proteomes" id="UP000236413">
    <property type="component" value="Unassembled WGS sequence"/>
</dbReference>
<sequence length="212" mass="24800">MIGDVINLELKHLDTAENIYKIIKETFDHTQKWAIGICGESGSGKSITAFALKNVLEKNGIKSLVIQMDDYFRLPPKSNHENRQKSLDNVGIHEVHLDRIQENIEQFKEGKSFISKPLVHYAENSITEEILEIEDIQVLIIEGTYILNIDDFDFSIFIDRDYQDTYENRMKRNRDEQSDFVEKVLDIEHHIILQFKQKANMILDKNYQIVKS</sequence>
<dbReference type="Gene3D" id="3.40.50.300">
    <property type="entry name" value="P-loop containing nucleotide triphosphate hydrolases"/>
    <property type="match status" value="1"/>
</dbReference>
<dbReference type="GO" id="GO:0016301">
    <property type="term" value="F:kinase activity"/>
    <property type="evidence" value="ECO:0007669"/>
    <property type="project" value="InterPro"/>
</dbReference>
<evidence type="ECO:0000313" key="2">
    <source>
        <dbReference type="EMBL" id="KAB1231283.1"/>
    </source>
</evidence>
<dbReference type="Proteomes" id="UP000326384">
    <property type="component" value="Unassembled WGS sequence"/>
</dbReference>
<evidence type="ECO:0000313" key="5">
    <source>
        <dbReference type="Proteomes" id="UP000326384"/>
    </source>
</evidence>
<evidence type="ECO:0000313" key="4">
    <source>
        <dbReference type="Proteomes" id="UP000236413"/>
    </source>
</evidence>
<dbReference type="InterPro" id="IPR006083">
    <property type="entry name" value="PRK/URK"/>
</dbReference>